<dbReference type="Proteomes" id="UP000000707">
    <property type="component" value="Unassembled WGS sequence"/>
</dbReference>
<feature type="domain" description="Globin" evidence="2">
    <location>
        <begin position="4"/>
        <end position="126"/>
    </location>
</feature>
<keyword evidence="4" id="KW-1185">Reference proteome</keyword>
<dbReference type="CDD" id="cd01040">
    <property type="entry name" value="Mb-like"/>
    <property type="match status" value="1"/>
</dbReference>
<feature type="region of interest" description="Disordered" evidence="1">
    <location>
        <begin position="640"/>
        <end position="734"/>
    </location>
</feature>
<dbReference type="InterPro" id="IPR009050">
    <property type="entry name" value="Globin-like_sf"/>
</dbReference>
<name>G3B9S4_CANTC</name>
<evidence type="ECO:0000313" key="4">
    <source>
        <dbReference type="Proteomes" id="UP000000707"/>
    </source>
</evidence>
<feature type="compositionally biased region" description="Low complexity" evidence="1">
    <location>
        <begin position="362"/>
        <end position="377"/>
    </location>
</feature>
<feature type="compositionally biased region" description="Basic and acidic residues" evidence="1">
    <location>
        <begin position="701"/>
        <end position="712"/>
    </location>
</feature>
<dbReference type="HOGENOM" id="CLU_347492_0_0_1"/>
<reference evidence="3 4" key="1">
    <citation type="journal article" date="2011" name="Proc. Natl. Acad. Sci. U.S.A.">
        <title>Comparative genomics of xylose-fermenting fungi for enhanced biofuel production.</title>
        <authorList>
            <person name="Wohlbach D.J."/>
            <person name="Kuo A."/>
            <person name="Sato T.K."/>
            <person name="Potts K.M."/>
            <person name="Salamov A.A."/>
            <person name="LaButti K.M."/>
            <person name="Sun H."/>
            <person name="Clum A."/>
            <person name="Pangilinan J.L."/>
            <person name="Lindquist E.A."/>
            <person name="Lucas S."/>
            <person name="Lapidus A."/>
            <person name="Jin M."/>
            <person name="Gunawan C."/>
            <person name="Balan V."/>
            <person name="Dale B.E."/>
            <person name="Jeffries T.W."/>
            <person name="Zinkel R."/>
            <person name="Barry K.W."/>
            <person name="Grigoriev I.V."/>
            <person name="Gasch A.P."/>
        </authorList>
    </citation>
    <scope>NUCLEOTIDE SEQUENCE [LARGE SCALE GENOMIC DNA]</scope>
    <source>
        <strain evidence="4">ATCC 10573 / BCRC 21748 / CBS 615 / JCM 9827 / NBRC 10315 / NRRL Y-1498 / VKM Y-70</strain>
    </source>
</reference>
<feature type="compositionally biased region" description="Polar residues" evidence="1">
    <location>
        <begin position="691"/>
        <end position="700"/>
    </location>
</feature>
<dbReference type="GO" id="GO:0071949">
    <property type="term" value="F:FAD binding"/>
    <property type="evidence" value="ECO:0007669"/>
    <property type="project" value="TreeGrafter"/>
</dbReference>
<feature type="region of interest" description="Disordered" evidence="1">
    <location>
        <begin position="200"/>
        <end position="221"/>
    </location>
</feature>
<accession>G3B9S4</accession>
<dbReference type="GO" id="GO:0071500">
    <property type="term" value="P:cellular response to nitrosative stress"/>
    <property type="evidence" value="ECO:0007669"/>
    <property type="project" value="TreeGrafter"/>
</dbReference>
<dbReference type="SUPFAM" id="SSF46458">
    <property type="entry name" value="Globin-like"/>
    <property type="match status" value="1"/>
</dbReference>
<dbReference type="PROSITE" id="PS01033">
    <property type="entry name" value="GLOBIN"/>
    <property type="match status" value="1"/>
</dbReference>
<dbReference type="InterPro" id="IPR012292">
    <property type="entry name" value="Globin/Proto"/>
</dbReference>
<dbReference type="eggNOG" id="ENOG502RS13">
    <property type="taxonomic scope" value="Eukaryota"/>
</dbReference>
<dbReference type="GO" id="GO:0020037">
    <property type="term" value="F:heme binding"/>
    <property type="evidence" value="ECO:0007669"/>
    <property type="project" value="InterPro"/>
</dbReference>
<organism evidence="4">
    <name type="scientific">Candida tenuis (strain ATCC 10573 / BCRC 21748 / CBS 615 / JCM 9827 / NBRC 10315 / NRRL Y-1498 / VKM Y-70)</name>
    <name type="common">Yeast</name>
    <name type="synonym">Yamadazyma tenuis</name>
    <dbReference type="NCBI Taxonomy" id="590646"/>
    <lineage>
        <taxon>Eukaryota</taxon>
        <taxon>Fungi</taxon>
        <taxon>Dikarya</taxon>
        <taxon>Ascomycota</taxon>
        <taxon>Saccharomycotina</taxon>
        <taxon>Pichiomycetes</taxon>
        <taxon>Debaryomycetaceae</taxon>
        <taxon>Yamadazyma</taxon>
    </lineage>
</organism>
<feature type="region of interest" description="Disordered" evidence="1">
    <location>
        <begin position="573"/>
        <end position="606"/>
    </location>
</feature>
<proteinExistence type="predicted"/>
<dbReference type="InterPro" id="IPR000971">
    <property type="entry name" value="Globin"/>
</dbReference>
<dbReference type="GO" id="GO:0008941">
    <property type="term" value="F:nitric oxide dioxygenase NAD(P)H activity"/>
    <property type="evidence" value="ECO:0007669"/>
    <property type="project" value="TreeGrafter"/>
</dbReference>
<dbReference type="AlphaFoldDB" id="G3B9S4"/>
<feature type="compositionally biased region" description="Low complexity" evidence="1">
    <location>
        <begin position="674"/>
        <end position="690"/>
    </location>
</feature>
<feature type="region of interest" description="Disordered" evidence="1">
    <location>
        <begin position="285"/>
        <end position="382"/>
    </location>
</feature>
<feature type="compositionally biased region" description="Basic residues" evidence="1">
    <location>
        <begin position="584"/>
        <end position="593"/>
    </location>
</feature>
<evidence type="ECO:0000259" key="2">
    <source>
        <dbReference type="PROSITE" id="PS01033"/>
    </source>
</evidence>
<dbReference type="GO" id="GO:0019825">
    <property type="term" value="F:oxygen binding"/>
    <property type="evidence" value="ECO:0007669"/>
    <property type="project" value="InterPro"/>
</dbReference>
<dbReference type="InterPro" id="IPR044399">
    <property type="entry name" value="Mb-like_M"/>
</dbReference>
<feature type="compositionally biased region" description="Polar residues" evidence="1">
    <location>
        <begin position="594"/>
        <end position="603"/>
    </location>
</feature>
<evidence type="ECO:0000313" key="3">
    <source>
        <dbReference type="EMBL" id="EGV61957.1"/>
    </source>
</evidence>
<dbReference type="OrthoDB" id="4025615at2759"/>
<dbReference type="GO" id="GO:0046210">
    <property type="term" value="P:nitric oxide catabolic process"/>
    <property type="evidence" value="ECO:0007669"/>
    <property type="project" value="TreeGrafter"/>
</dbReference>
<dbReference type="GeneID" id="18250443"/>
<feature type="compositionally biased region" description="Basic and acidic residues" evidence="1">
    <location>
        <begin position="208"/>
        <end position="221"/>
    </location>
</feature>
<evidence type="ECO:0000256" key="1">
    <source>
        <dbReference type="SAM" id="MobiDB-lite"/>
    </source>
</evidence>
<feature type="compositionally biased region" description="Polar residues" evidence="1">
    <location>
        <begin position="654"/>
        <end position="671"/>
    </location>
</feature>
<dbReference type="PANTHER" id="PTHR43396">
    <property type="entry name" value="FLAVOHEMOPROTEIN"/>
    <property type="match status" value="1"/>
</dbReference>
<gene>
    <name evidence="3" type="ORF">CANTEDRAFT_94836</name>
</gene>
<dbReference type="EMBL" id="GL996527">
    <property type="protein sequence ID" value="EGV61957.1"/>
    <property type="molecule type" value="Genomic_DNA"/>
</dbReference>
<dbReference type="PANTHER" id="PTHR43396:SF6">
    <property type="entry name" value="ABL201WP"/>
    <property type="match status" value="1"/>
</dbReference>
<dbReference type="RefSeq" id="XP_006688127.1">
    <property type="nucleotide sequence ID" value="XM_006688064.1"/>
</dbReference>
<dbReference type="KEGG" id="cten:18250443"/>
<sequence length="794" mass="89605">MTLCLSKDDLHQVRACWNNVQANNKYHKDQFITRLFSNLLAANSSLKSFFSNDLIVREHSLLFNDLLNYSVLYLDNVERLNQFLNSFLKTNNDVVRTIDYLEPMGTALVQTFRQWLGKGIFNDKMEQLWVQIYIHLANIILVFSDDSDASSVGSESEVESESESVEEIPALNIARNREPKQQEDVYTPMTPVSPILQQVEEEEEDIDAEHQDEYSGRPIDLSKKPSIQINLRSNDKYRGFRRNDSSVVEIEPVLPARSPMRQAPKAAPTPALSAKFNNLKSKMVYDSDEEEEEKGFGFDPRKSNKKRSVFQETMEQTPPPPIEKDFHPVEEVEEYDLDEKPSDLDITLQPIVETSDNDHFNDNSSSIYNSDNSEPSSQENTLSLHSHYSHGTEETEPMSLQKVELTSMNSNEYRSDTSVENARVFSKTYDSRQTSISSVEPEFMASINAPKSSTRFSSRSCMSQTDLSLQKSIQSSQRASLGFMRSSFILKKEVEELGFNQPENVFAKPPTIPAALSSTTSLPQKTIETPISTVTKAPLGSSSDDESYDLLNTFMPITKSSKAQLKNKKFTSSCTNLSSTQPRSHPHLARHSRSVSNLNSARHNNYDPLQCTETTAVIRGHNSDNTKGKVKRSFTDKLRSLFGASHKPQKSEQRTISSPIETTYSTNSTVPAKSRSSMSSVPGSSFSKVSRISTNTSVDQTRSERESLDKFSESISSAPKKSFSRRHSRMSSVTDLRSINTVESSESTSGFSFFDRKSSTSSRYTTRGERKKNKYNVTKTPYDVFSHNKLVFSN</sequence>
<protein>
    <recommendedName>
        <fullName evidence="2">Globin domain-containing protein</fullName>
    </recommendedName>
</protein>
<dbReference type="Gene3D" id="1.10.490.10">
    <property type="entry name" value="Globins"/>
    <property type="match status" value="1"/>
</dbReference>
<feature type="compositionally biased region" description="Polar residues" evidence="1">
    <location>
        <begin position="573"/>
        <end position="583"/>
    </location>
</feature>